<evidence type="ECO:0000313" key="2">
    <source>
        <dbReference type="EMBL" id="KAF2863329.1"/>
    </source>
</evidence>
<name>A0A6A7C8D6_9PEZI</name>
<evidence type="ECO:0000313" key="3">
    <source>
        <dbReference type="Proteomes" id="UP000799421"/>
    </source>
</evidence>
<evidence type="ECO:0000256" key="1">
    <source>
        <dbReference type="SAM" id="MobiDB-lite"/>
    </source>
</evidence>
<dbReference type="EMBL" id="MU005961">
    <property type="protein sequence ID" value="KAF2863329.1"/>
    <property type="molecule type" value="Genomic_DNA"/>
</dbReference>
<dbReference type="OrthoDB" id="5336357at2759"/>
<accession>A0A6A7C8D6</accession>
<feature type="region of interest" description="Disordered" evidence="1">
    <location>
        <begin position="1"/>
        <end position="26"/>
    </location>
</feature>
<keyword evidence="3" id="KW-1185">Reference proteome</keyword>
<reference evidence="2" key="1">
    <citation type="journal article" date="2020" name="Stud. Mycol.">
        <title>101 Dothideomycetes genomes: a test case for predicting lifestyles and emergence of pathogens.</title>
        <authorList>
            <person name="Haridas S."/>
            <person name="Albert R."/>
            <person name="Binder M."/>
            <person name="Bloem J."/>
            <person name="Labutti K."/>
            <person name="Salamov A."/>
            <person name="Andreopoulos B."/>
            <person name="Baker S."/>
            <person name="Barry K."/>
            <person name="Bills G."/>
            <person name="Bluhm B."/>
            <person name="Cannon C."/>
            <person name="Castanera R."/>
            <person name="Culley D."/>
            <person name="Daum C."/>
            <person name="Ezra D."/>
            <person name="Gonzalez J."/>
            <person name="Henrissat B."/>
            <person name="Kuo A."/>
            <person name="Liang C."/>
            <person name="Lipzen A."/>
            <person name="Lutzoni F."/>
            <person name="Magnuson J."/>
            <person name="Mondo S."/>
            <person name="Nolan M."/>
            <person name="Ohm R."/>
            <person name="Pangilinan J."/>
            <person name="Park H.-J."/>
            <person name="Ramirez L."/>
            <person name="Alfaro M."/>
            <person name="Sun H."/>
            <person name="Tritt A."/>
            <person name="Yoshinaga Y."/>
            <person name="Zwiers L.-H."/>
            <person name="Turgeon B."/>
            <person name="Goodwin S."/>
            <person name="Spatafora J."/>
            <person name="Crous P."/>
            <person name="Grigoriev I."/>
        </authorList>
    </citation>
    <scope>NUCLEOTIDE SEQUENCE</scope>
    <source>
        <strain evidence="2">CBS 480.64</strain>
    </source>
</reference>
<organism evidence="2 3">
    <name type="scientific">Piedraia hortae CBS 480.64</name>
    <dbReference type="NCBI Taxonomy" id="1314780"/>
    <lineage>
        <taxon>Eukaryota</taxon>
        <taxon>Fungi</taxon>
        <taxon>Dikarya</taxon>
        <taxon>Ascomycota</taxon>
        <taxon>Pezizomycotina</taxon>
        <taxon>Dothideomycetes</taxon>
        <taxon>Dothideomycetidae</taxon>
        <taxon>Capnodiales</taxon>
        <taxon>Piedraiaceae</taxon>
        <taxon>Piedraia</taxon>
    </lineage>
</organism>
<gene>
    <name evidence="2" type="ORF">K470DRAFT_255014</name>
</gene>
<sequence length="180" mass="19905">MGFKRKRDSFSIPSDSSSPASSTSSWLHSDDYLISRTMKRHRDDRPADNTVYAQTMQILYDAQREQPDRHSAPPSAPPPLRRAISAMPMSGRGPMYTHRNNTLHSFWHIQSEAPQSGASTPMDLDESISGPQCQDCDRMIPCEGAMDLDGQDSACGVCQRVVCNLCAVSGDVRVCLVCVR</sequence>
<protein>
    <submittedName>
        <fullName evidence="2">Uncharacterized protein</fullName>
    </submittedName>
</protein>
<proteinExistence type="predicted"/>
<dbReference type="AlphaFoldDB" id="A0A6A7C8D6"/>
<feature type="compositionally biased region" description="Low complexity" evidence="1">
    <location>
        <begin position="10"/>
        <end position="26"/>
    </location>
</feature>
<dbReference type="Proteomes" id="UP000799421">
    <property type="component" value="Unassembled WGS sequence"/>
</dbReference>